<accession>A0A0R3WX46</accession>
<name>A0A0R3WX46_HYDTA</name>
<sequence length="143" mass="15332">LHLQTVSSAAAAAAAAVPPTSSVMTTTTAMAVAVAVATGVGGDDARLDVDTTLHMTVCCIGKQVGGEETPTPPSASMRPRKRGARAVGPSGRQVTHRCVLMRMREWVDGETDVWMREWVRDGGCLAHSVEQHPREDSQQRMYF</sequence>
<feature type="region of interest" description="Disordered" evidence="1">
    <location>
        <begin position="64"/>
        <end position="89"/>
    </location>
</feature>
<evidence type="ECO:0000313" key="2">
    <source>
        <dbReference type="WBParaSite" id="TTAC_0000533601-mRNA-1"/>
    </source>
</evidence>
<evidence type="ECO:0000256" key="1">
    <source>
        <dbReference type="SAM" id="MobiDB-lite"/>
    </source>
</evidence>
<organism evidence="2">
    <name type="scientific">Hydatigena taeniaeformis</name>
    <name type="common">Feline tapeworm</name>
    <name type="synonym">Taenia taeniaeformis</name>
    <dbReference type="NCBI Taxonomy" id="6205"/>
    <lineage>
        <taxon>Eukaryota</taxon>
        <taxon>Metazoa</taxon>
        <taxon>Spiralia</taxon>
        <taxon>Lophotrochozoa</taxon>
        <taxon>Platyhelminthes</taxon>
        <taxon>Cestoda</taxon>
        <taxon>Eucestoda</taxon>
        <taxon>Cyclophyllidea</taxon>
        <taxon>Taeniidae</taxon>
        <taxon>Hydatigera</taxon>
    </lineage>
</organism>
<reference evidence="2" key="1">
    <citation type="submission" date="2017-02" db="UniProtKB">
        <authorList>
            <consortium name="WormBaseParasite"/>
        </authorList>
    </citation>
    <scope>IDENTIFICATION</scope>
</reference>
<proteinExistence type="predicted"/>
<dbReference type="AlphaFoldDB" id="A0A0R3WX46"/>
<protein>
    <submittedName>
        <fullName evidence="2">AKAP7_NLS domain-containing protein</fullName>
    </submittedName>
</protein>
<dbReference type="WBParaSite" id="TTAC_0000533601-mRNA-1">
    <property type="protein sequence ID" value="TTAC_0000533601-mRNA-1"/>
    <property type="gene ID" value="TTAC_0000533601"/>
</dbReference>